<dbReference type="GO" id="GO:0008908">
    <property type="term" value="F:isochorismatase activity"/>
    <property type="evidence" value="ECO:0007669"/>
    <property type="project" value="UniProtKB-EC"/>
</dbReference>
<dbReference type="OrthoDB" id="9789777at2"/>
<evidence type="ECO:0000313" key="3">
    <source>
        <dbReference type="Proteomes" id="UP000320776"/>
    </source>
</evidence>
<proteinExistence type="predicted"/>
<accession>A0A517DUL3</accession>
<protein>
    <submittedName>
        <fullName evidence="2">Vibriobactin-specific isochorismatase</fullName>
        <ecNumber evidence="2">3.3.2.1</ecNumber>
    </submittedName>
</protein>
<dbReference type="CDD" id="cd01012">
    <property type="entry name" value="YcaC_related"/>
    <property type="match status" value="1"/>
</dbReference>
<feature type="domain" description="Isochorismatase-like" evidence="1">
    <location>
        <begin position="9"/>
        <end position="156"/>
    </location>
</feature>
<dbReference type="KEGG" id="sted:SPTER_24080"/>
<sequence>MRIEKENALLLVVDMQEKLFPHINRHQELIKKTLILLAGLKALAVPMMAARQYPRGLGDTIEELRPYFTTGYWDKLTFSCCGSEPLLAQLQGSGRKAVIIAGIEAHICVLQTVIDLKEHGLVPVVVTDAVGSRTDRDYEIALRRMEQAGAVLTTVESILFELCRQAGSEAFKTISKLVK</sequence>
<evidence type="ECO:0000259" key="1">
    <source>
        <dbReference type="Pfam" id="PF00857"/>
    </source>
</evidence>
<dbReference type="Pfam" id="PF00857">
    <property type="entry name" value="Isochorismatase"/>
    <property type="match status" value="1"/>
</dbReference>
<dbReference type="PANTHER" id="PTHR14119:SF3">
    <property type="entry name" value="ISOCHORISMATASE DOMAIN-CONTAINING PROTEIN 2"/>
    <property type="match status" value="1"/>
</dbReference>
<dbReference type="PANTHER" id="PTHR14119">
    <property type="entry name" value="HYDROLASE"/>
    <property type="match status" value="1"/>
</dbReference>
<reference evidence="2 3" key="1">
    <citation type="submission" date="2019-02" db="EMBL/GenBank/DDBJ databases">
        <title>Closed genome of Sporomusa termitida DSM 4440.</title>
        <authorList>
            <person name="Poehlein A."/>
            <person name="Daniel R."/>
        </authorList>
    </citation>
    <scope>NUCLEOTIDE SEQUENCE [LARGE SCALE GENOMIC DNA]</scope>
    <source>
        <strain evidence="2 3">DSM 4440</strain>
    </source>
</reference>
<dbReference type="InterPro" id="IPR036380">
    <property type="entry name" value="Isochorismatase-like_sf"/>
</dbReference>
<dbReference type="Gene3D" id="3.40.50.850">
    <property type="entry name" value="Isochorismatase-like"/>
    <property type="match status" value="1"/>
</dbReference>
<organism evidence="2 3">
    <name type="scientific">Sporomusa termitida</name>
    <dbReference type="NCBI Taxonomy" id="2377"/>
    <lineage>
        <taxon>Bacteria</taxon>
        <taxon>Bacillati</taxon>
        <taxon>Bacillota</taxon>
        <taxon>Negativicutes</taxon>
        <taxon>Selenomonadales</taxon>
        <taxon>Sporomusaceae</taxon>
        <taxon>Sporomusa</taxon>
    </lineage>
</organism>
<dbReference type="Proteomes" id="UP000320776">
    <property type="component" value="Chromosome"/>
</dbReference>
<name>A0A517DUL3_9FIRM</name>
<dbReference type="SUPFAM" id="SSF52499">
    <property type="entry name" value="Isochorismatase-like hydrolases"/>
    <property type="match status" value="1"/>
</dbReference>
<gene>
    <name evidence="2" type="primary">vibB</name>
    <name evidence="2" type="ORF">SPTER_24080</name>
</gene>
<dbReference type="RefSeq" id="WP_144350594.1">
    <property type="nucleotide sequence ID" value="NZ_CP036259.1"/>
</dbReference>
<keyword evidence="2" id="KW-0378">Hydrolase</keyword>
<dbReference type="AlphaFoldDB" id="A0A517DUL3"/>
<dbReference type="EMBL" id="CP036259">
    <property type="protein sequence ID" value="QDR81053.1"/>
    <property type="molecule type" value="Genomic_DNA"/>
</dbReference>
<keyword evidence="3" id="KW-1185">Reference proteome</keyword>
<dbReference type="InterPro" id="IPR000868">
    <property type="entry name" value="Isochorismatase-like_dom"/>
</dbReference>
<evidence type="ECO:0000313" key="2">
    <source>
        <dbReference type="EMBL" id="QDR81053.1"/>
    </source>
</evidence>
<dbReference type="EC" id="3.3.2.1" evidence="2"/>
<dbReference type="InterPro" id="IPR050993">
    <property type="entry name" value="Isochorismatase_domain"/>
</dbReference>